<dbReference type="Gene3D" id="3.30.420.10">
    <property type="entry name" value="Ribonuclease H-like superfamily/Ribonuclease H"/>
    <property type="match status" value="1"/>
</dbReference>
<accession>A0A147BKI1</accession>
<dbReference type="FunFam" id="3.10.20.370:FF:000001">
    <property type="entry name" value="Retrovirus-related Pol polyprotein from transposon 17.6-like protein"/>
    <property type="match status" value="1"/>
</dbReference>
<dbReference type="Pfam" id="PF17921">
    <property type="entry name" value="Integrase_H2C2"/>
    <property type="match status" value="1"/>
</dbReference>
<dbReference type="GO" id="GO:0003676">
    <property type="term" value="F:nucleic acid binding"/>
    <property type="evidence" value="ECO:0007669"/>
    <property type="project" value="InterPro"/>
</dbReference>
<keyword evidence="2" id="KW-0645">Protease</keyword>
<dbReference type="FunFam" id="1.10.340.70:FF:000006">
    <property type="entry name" value="Retrovirus-related Pol polyprotein from transposon 297-like Protein"/>
    <property type="match status" value="1"/>
</dbReference>
<dbReference type="InterPro" id="IPR041588">
    <property type="entry name" value="Integrase_H2C2"/>
</dbReference>
<keyword evidence="3" id="KW-0808">Transferase</keyword>
<keyword evidence="4" id="KW-0548">Nucleotidyltransferase</keyword>
<dbReference type="GO" id="GO:0015074">
    <property type="term" value="P:DNA integration"/>
    <property type="evidence" value="ECO:0007669"/>
    <property type="project" value="InterPro"/>
</dbReference>
<name>A0A147BKI1_IXORI</name>
<evidence type="ECO:0000256" key="4">
    <source>
        <dbReference type="ARBA" id="ARBA00022695"/>
    </source>
</evidence>
<dbReference type="InterPro" id="IPR041577">
    <property type="entry name" value="RT_RNaseH_2"/>
</dbReference>
<evidence type="ECO:0000256" key="3">
    <source>
        <dbReference type="ARBA" id="ARBA00022679"/>
    </source>
</evidence>
<dbReference type="PANTHER" id="PTHR37984">
    <property type="entry name" value="PROTEIN CBG26694"/>
    <property type="match status" value="1"/>
</dbReference>
<keyword evidence="7" id="KW-0378">Hydrolase</keyword>
<dbReference type="FunFam" id="3.30.70.270:FF:000020">
    <property type="entry name" value="Transposon Tf2-6 polyprotein-like Protein"/>
    <property type="match status" value="1"/>
</dbReference>
<dbReference type="GO" id="GO:0006508">
    <property type="term" value="P:proteolysis"/>
    <property type="evidence" value="ECO:0007669"/>
    <property type="project" value="UniProtKB-KW"/>
</dbReference>
<dbReference type="InterPro" id="IPR043502">
    <property type="entry name" value="DNA/RNA_pol_sf"/>
</dbReference>
<evidence type="ECO:0000256" key="8">
    <source>
        <dbReference type="ARBA" id="ARBA00022918"/>
    </source>
</evidence>
<keyword evidence="5" id="KW-0540">Nuclease</keyword>
<dbReference type="CDD" id="cd01647">
    <property type="entry name" value="RT_LTR"/>
    <property type="match status" value="1"/>
</dbReference>
<dbReference type="SUPFAM" id="SSF56672">
    <property type="entry name" value="DNA/RNA polymerases"/>
    <property type="match status" value="1"/>
</dbReference>
<dbReference type="InterPro" id="IPR043128">
    <property type="entry name" value="Rev_trsase/Diguanyl_cyclase"/>
</dbReference>
<dbReference type="AlphaFoldDB" id="A0A147BKI1"/>
<reference evidence="12" key="1">
    <citation type="journal article" date="2018" name="PLoS Negl. Trop. Dis.">
        <title>Sialome diversity of ticks revealed by RNAseq of single tick salivary glands.</title>
        <authorList>
            <person name="Perner J."/>
            <person name="Kropackova S."/>
            <person name="Kopacek P."/>
            <person name="Ribeiro J.M."/>
        </authorList>
    </citation>
    <scope>NUCLEOTIDE SEQUENCE</scope>
    <source>
        <strain evidence="12">Siblings of single egg batch collected in Ceske Budejovice</strain>
        <tissue evidence="12">Salivary glands</tissue>
    </source>
</reference>
<keyword evidence="9" id="KW-0511">Multifunctional enzyme</keyword>
<feature type="domain" description="Integrase catalytic" evidence="11">
    <location>
        <begin position="522"/>
        <end position="693"/>
    </location>
</feature>
<dbReference type="GO" id="GO:0042575">
    <property type="term" value="C:DNA polymerase complex"/>
    <property type="evidence" value="ECO:0007669"/>
    <property type="project" value="UniProtKB-ARBA"/>
</dbReference>
<dbReference type="InterPro" id="IPR050951">
    <property type="entry name" value="Retrovirus_Pol_polyprotein"/>
</dbReference>
<dbReference type="EC" id="2.7.7.49" evidence="1"/>
<proteinExistence type="predicted"/>
<dbReference type="Gene3D" id="3.30.70.270">
    <property type="match status" value="2"/>
</dbReference>
<keyword evidence="8" id="KW-0695">RNA-directed DNA polymerase</keyword>
<dbReference type="InterPro" id="IPR012337">
    <property type="entry name" value="RNaseH-like_sf"/>
</dbReference>
<protein>
    <recommendedName>
        <fullName evidence="1">RNA-directed DNA polymerase</fullName>
        <ecNumber evidence="1">2.7.7.49</ecNumber>
    </recommendedName>
</protein>
<dbReference type="Pfam" id="PF00665">
    <property type="entry name" value="rve"/>
    <property type="match status" value="1"/>
</dbReference>
<dbReference type="GO" id="GO:0004519">
    <property type="term" value="F:endonuclease activity"/>
    <property type="evidence" value="ECO:0007669"/>
    <property type="project" value="UniProtKB-KW"/>
</dbReference>
<dbReference type="Gene3D" id="1.10.340.70">
    <property type="match status" value="1"/>
</dbReference>
<dbReference type="Pfam" id="PF00078">
    <property type="entry name" value="RVT_1"/>
    <property type="match status" value="1"/>
</dbReference>
<dbReference type="InterPro" id="IPR001584">
    <property type="entry name" value="Integrase_cat-core"/>
</dbReference>
<dbReference type="FunFam" id="3.30.70.270:FF:000164">
    <property type="match status" value="1"/>
</dbReference>
<evidence type="ECO:0000256" key="7">
    <source>
        <dbReference type="ARBA" id="ARBA00022801"/>
    </source>
</evidence>
<dbReference type="InterPro" id="IPR036397">
    <property type="entry name" value="RNaseH_sf"/>
</dbReference>
<dbReference type="InterPro" id="IPR000477">
    <property type="entry name" value="RT_dom"/>
</dbReference>
<dbReference type="PROSITE" id="PS50994">
    <property type="entry name" value="INTEGRASE"/>
    <property type="match status" value="1"/>
</dbReference>
<dbReference type="CDD" id="cd09274">
    <property type="entry name" value="RNase_HI_RT_Ty3"/>
    <property type="match status" value="1"/>
</dbReference>
<dbReference type="GO" id="GO:0008233">
    <property type="term" value="F:peptidase activity"/>
    <property type="evidence" value="ECO:0007669"/>
    <property type="project" value="UniProtKB-KW"/>
</dbReference>
<feature type="domain" description="Reverse transcriptase" evidence="10">
    <location>
        <begin position="1"/>
        <end position="175"/>
    </location>
</feature>
<dbReference type="PROSITE" id="PS50878">
    <property type="entry name" value="RT_POL"/>
    <property type="match status" value="1"/>
</dbReference>
<dbReference type="PANTHER" id="PTHR37984:SF5">
    <property type="entry name" value="PROTEIN NYNRIN-LIKE"/>
    <property type="match status" value="1"/>
</dbReference>
<sequence length="833" mass="95344">IIRPSSSSWSSPLHMVPKVTPGDWRPCGDYRALNNVTQADQYPVPHIQDFSSKLHGMKVFSKIDLIKAYHQIPIEPSDIPKTAITTPFGLYEFIRMPFGLRNAAQTFQRFIDQVTRGLDFCFAYLDDLLVASRNQEEHLEHLRLLMTRLEENGVIINLNKCQFGVQELIFLGHRLDTSGIRPLPDKVDAIIRFPKPQNLKKLREFLGFINFFRRFLPNCATTIQPPTEALSPKNSKDQDIIWTDRRVLAFEKIKDDLASATMLVHPVPNAPTRVMTDASKEGVGAVLQQNIEQQWQPLSFSQKLRPSEKKYSTFGRELLAIHLALKHFRYFLEGRSFHIVTDHKPLTYALTSSGHTYSPREIRQMAFIIEFTTDIRYVKGSRNNAADALSRADIQSLEGTFLSTVDFHQMARSQQSDQELQNLRSGHTALRFEDLHLPWCSATLTCDISTGTPRPFVPQQFRRQIFTALHSLAHPGIRATQRLVTSRFVWPKINVDVRTWTRTCQQCQKAKIDRHTVAPVARFKLPDTRFSEVHIDLVGPLPPSNGYTYVLTCVDRFTRWPEATPLTNIRAEEVAQAFMTTWVSRFGVPDKITTDRGRQFESRLFAQLLRILGATRIRTTSYHPASNGLVERFHRQLKTSLKACKNPTNWSEALPLVQLGLRTVYKADLSPTPAELVYGTTLRLPGEFFHTLEEDAVPDMQNYVSRLKTTMKALRPPPTRQPLNRKVFMSKDLDTCTHVFVRRDAVRTPLQAPYDGPFSVIQRGPKAFLLDLGNRHDMVSVDRLKPAHIESVHVSPQTPLKSSLRHPPRLPTKSSICRHVHWQTVPWPSRRGE</sequence>
<dbReference type="GO" id="GO:0003964">
    <property type="term" value="F:RNA-directed DNA polymerase activity"/>
    <property type="evidence" value="ECO:0007669"/>
    <property type="project" value="UniProtKB-KW"/>
</dbReference>
<evidence type="ECO:0000256" key="2">
    <source>
        <dbReference type="ARBA" id="ARBA00022670"/>
    </source>
</evidence>
<organism evidence="12">
    <name type="scientific">Ixodes ricinus</name>
    <name type="common">Common tick</name>
    <name type="synonym">Acarus ricinus</name>
    <dbReference type="NCBI Taxonomy" id="34613"/>
    <lineage>
        <taxon>Eukaryota</taxon>
        <taxon>Metazoa</taxon>
        <taxon>Ecdysozoa</taxon>
        <taxon>Arthropoda</taxon>
        <taxon>Chelicerata</taxon>
        <taxon>Arachnida</taxon>
        <taxon>Acari</taxon>
        <taxon>Parasitiformes</taxon>
        <taxon>Ixodida</taxon>
        <taxon>Ixodoidea</taxon>
        <taxon>Ixodidae</taxon>
        <taxon>Ixodinae</taxon>
        <taxon>Ixodes</taxon>
    </lineage>
</organism>
<evidence type="ECO:0000313" key="12">
    <source>
        <dbReference type="EMBL" id="JAR90835.1"/>
    </source>
</evidence>
<dbReference type="EMBL" id="GEGO01004569">
    <property type="protein sequence ID" value="JAR90835.1"/>
    <property type="molecule type" value="Transcribed_RNA"/>
</dbReference>
<dbReference type="FunFam" id="3.10.10.10:FF:000007">
    <property type="entry name" value="Retrovirus-related Pol polyprotein from transposon 17.6-like Protein"/>
    <property type="match status" value="1"/>
</dbReference>
<evidence type="ECO:0000256" key="6">
    <source>
        <dbReference type="ARBA" id="ARBA00022759"/>
    </source>
</evidence>
<dbReference type="SUPFAM" id="SSF53098">
    <property type="entry name" value="Ribonuclease H-like"/>
    <property type="match status" value="1"/>
</dbReference>
<evidence type="ECO:0000259" key="11">
    <source>
        <dbReference type="PROSITE" id="PS50994"/>
    </source>
</evidence>
<feature type="non-terminal residue" evidence="12">
    <location>
        <position position="1"/>
    </location>
</feature>
<evidence type="ECO:0000259" key="10">
    <source>
        <dbReference type="PROSITE" id="PS50878"/>
    </source>
</evidence>
<keyword evidence="6" id="KW-0255">Endonuclease</keyword>
<evidence type="ECO:0000256" key="9">
    <source>
        <dbReference type="ARBA" id="ARBA00023268"/>
    </source>
</evidence>
<dbReference type="Gene3D" id="3.10.10.10">
    <property type="entry name" value="HIV Type 1 Reverse Transcriptase, subunit A, domain 1"/>
    <property type="match status" value="1"/>
</dbReference>
<evidence type="ECO:0000256" key="1">
    <source>
        <dbReference type="ARBA" id="ARBA00012493"/>
    </source>
</evidence>
<evidence type="ECO:0000256" key="5">
    <source>
        <dbReference type="ARBA" id="ARBA00022722"/>
    </source>
</evidence>
<dbReference type="Pfam" id="PF17919">
    <property type="entry name" value="RT_RNaseH_2"/>
    <property type="match status" value="1"/>
</dbReference>
<dbReference type="FunFam" id="3.30.420.10:FF:000032">
    <property type="entry name" value="Retrovirus-related Pol polyprotein from transposon 297-like Protein"/>
    <property type="match status" value="1"/>
</dbReference>